<accession>A0A0D6XBW1</accession>
<gene>
    <name evidence="1" type="ORF">THFILI_00615</name>
</gene>
<dbReference type="OrthoDB" id="9798539at2"/>
<protein>
    <recommendedName>
        <fullName evidence="3">Macroglobulin domain-containing protein</fullName>
    </recommendedName>
</protein>
<evidence type="ECO:0008006" key="3">
    <source>
        <dbReference type="Google" id="ProtNLM"/>
    </source>
</evidence>
<dbReference type="Proteomes" id="UP000030364">
    <property type="component" value="Unassembled WGS sequence"/>
</dbReference>
<keyword evidence="2" id="KW-1185">Reference proteome</keyword>
<proteinExistence type="predicted"/>
<evidence type="ECO:0000313" key="2">
    <source>
        <dbReference type="Proteomes" id="UP000030364"/>
    </source>
</evidence>
<dbReference type="EMBL" id="JPSL02000032">
    <property type="protein sequence ID" value="KIX84816.1"/>
    <property type="molecule type" value="Genomic_DNA"/>
</dbReference>
<dbReference type="RefSeq" id="WP_038060396.1">
    <property type="nucleotide sequence ID" value="NZ_JPSL02000032.1"/>
</dbReference>
<comment type="caution">
    <text evidence="1">The sequence shown here is derived from an EMBL/GenBank/DDBJ whole genome shotgun (WGS) entry which is preliminary data.</text>
</comment>
<dbReference type="AlphaFoldDB" id="A0A0D6XBW1"/>
<name>A0A0D6XBW1_THEFI</name>
<sequence>MLAYGERAVLRPLFEPEPLEVARPGALLTLAFFALDGTPTEAAAPGEVLRVRAPGAKRVALTRREQEVVVAEPLGTVASQREQVEFILRVPFDLEGGTYLVRATAEGEEAKGERELRVDPSRPLFRFIFTPPRPAPGERVEVRLEARTLLREARLRLPWGGETLLSPGVASQGEQGREGWVLTGAFVLPPSLSFGQVVALEGVALTPDGVELPFRAAVRLRAGP</sequence>
<organism evidence="1 2">
    <name type="scientific">Thermus filiformis</name>
    <dbReference type="NCBI Taxonomy" id="276"/>
    <lineage>
        <taxon>Bacteria</taxon>
        <taxon>Thermotogati</taxon>
        <taxon>Deinococcota</taxon>
        <taxon>Deinococci</taxon>
        <taxon>Thermales</taxon>
        <taxon>Thermaceae</taxon>
        <taxon>Thermus</taxon>
    </lineage>
</organism>
<reference evidence="1 2" key="1">
    <citation type="journal article" date="2015" name="Genome Announc.">
        <title>Draft Genome Sequence of the Thermophile Thermus filiformis ATCC 43280, Producer of Carotenoid-(Di)glucoside-Branched Fatty Acid (Di)esters and Source of Hyperthermostable Enzymes of Biotechnological Interest.</title>
        <authorList>
            <person name="Mandelli F."/>
            <person name="Oliveira Ramires B."/>
            <person name="Couger M.B."/>
            <person name="Paixao D.A."/>
            <person name="Camilo C.M."/>
            <person name="Polikarpov I."/>
            <person name="Prade R."/>
            <person name="Riano-Pachon D.M."/>
            <person name="Squina F.M."/>
        </authorList>
    </citation>
    <scope>NUCLEOTIDE SEQUENCE [LARGE SCALE GENOMIC DNA]</scope>
    <source>
        <strain evidence="1 2">ATCC 43280</strain>
    </source>
</reference>
<evidence type="ECO:0000313" key="1">
    <source>
        <dbReference type="EMBL" id="KIX84816.1"/>
    </source>
</evidence>